<dbReference type="Proteomes" id="UP000800200">
    <property type="component" value="Unassembled WGS sequence"/>
</dbReference>
<accession>A0A6A6EQU9</accession>
<organism evidence="1 2">
    <name type="scientific">Zopfia rhizophila CBS 207.26</name>
    <dbReference type="NCBI Taxonomy" id="1314779"/>
    <lineage>
        <taxon>Eukaryota</taxon>
        <taxon>Fungi</taxon>
        <taxon>Dikarya</taxon>
        <taxon>Ascomycota</taxon>
        <taxon>Pezizomycotina</taxon>
        <taxon>Dothideomycetes</taxon>
        <taxon>Dothideomycetes incertae sedis</taxon>
        <taxon>Zopfiaceae</taxon>
        <taxon>Zopfia</taxon>
    </lineage>
</organism>
<protein>
    <submittedName>
        <fullName evidence="1">Uncharacterized protein</fullName>
    </submittedName>
</protein>
<sequence length="234" mass="25987">MAQSAAFAKAFLERDLALTDVAVVNPNSLPRVQESAYGTPLLASIFGCIRSLLVHSADPNRTAFTNTTKSRISPTDLAISQLADCIESEEHTGHNLSGLSLAEKVHDKIDRSRLVQLAFIVHKFLLYGGFPIWNSRLKIKSMSQLSSFSSTSNLTGRRVKIVRRGLIEGSSGGSTGELSIQAMELPERPALGYIQSSLEKGNRAWRHSQCSTWMDGYPSTIHPWSMDYPWTRYW</sequence>
<dbReference type="EMBL" id="ML994613">
    <property type="protein sequence ID" value="KAF2193403.1"/>
    <property type="molecule type" value="Genomic_DNA"/>
</dbReference>
<name>A0A6A6EQU9_9PEZI</name>
<keyword evidence="2" id="KW-1185">Reference proteome</keyword>
<dbReference type="AlphaFoldDB" id="A0A6A6EQU9"/>
<evidence type="ECO:0000313" key="2">
    <source>
        <dbReference type="Proteomes" id="UP000800200"/>
    </source>
</evidence>
<proteinExistence type="predicted"/>
<reference evidence="1" key="1">
    <citation type="journal article" date="2020" name="Stud. Mycol.">
        <title>101 Dothideomycetes genomes: a test case for predicting lifestyles and emergence of pathogens.</title>
        <authorList>
            <person name="Haridas S."/>
            <person name="Albert R."/>
            <person name="Binder M."/>
            <person name="Bloem J."/>
            <person name="Labutti K."/>
            <person name="Salamov A."/>
            <person name="Andreopoulos B."/>
            <person name="Baker S."/>
            <person name="Barry K."/>
            <person name="Bills G."/>
            <person name="Bluhm B."/>
            <person name="Cannon C."/>
            <person name="Castanera R."/>
            <person name="Culley D."/>
            <person name="Daum C."/>
            <person name="Ezra D."/>
            <person name="Gonzalez J."/>
            <person name="Henrissat B."/>
            <person name="Kuo A."/>
            <person name="Liang C."/>
            <person name="Lipzen A."/>
            <person name="Lutzoni F."/>
            <person name="Magnuson J."/>
            <person name="Mondo S."/>
            <person name="Nolan M."/>
            <person name="Ohm R."/>
            <person name="Pangilinan J."/>
            <person name="Park H.-J."/>
            <person name="Ramirez L."/>
            <person name="Alfaro M."/>
            <person name="Sun H."/>
            <person name="Tritt A."/>
            <person name="Yoshinaga Y."/>
            <person name="Zwiers L.-H."/>
            <person name="Turgeon B."/>
            <person name="Goodwin S."/>
            <person name="Spatafora J."/>
            <person name="Crous P."/>
            <person name="Grigoriev I."/>
        </authorList>
    </citation>
    <scope>NUCLEOTIDE SEQUENCE</scope>
    <source>
        <strain evidence="1">CBS 207.26</strain>
    </source>
</reference>
<gene>
    <name evidence="1" type="ORF">K469DRAFT_690998</name>
</gene>
<evidence type="ECO:0000313" key="1">
    <source>
        <dbReference type="EMBL" id="KAF2193403.1"/>
    </source>
</evidence>